<evidence type="ECO:0000313" key="5">
    <source>
        <dbReference type="EMBL" id="KIV95052.1"/>
    </source>
</evidence>
<keyword evidence="2" id="KW-0689">Ribosomal protein</keyword>
<dbReference type="PROSITE" id="PS00646">
    <property type="entry name" value="RIBOSOMAL_S13_1"/>
    <property type="match status" value="1"/>
</dbReference>
<feature type="region of interest" description="Disordered" evidence="4">
    <location>
        <begin position="155"/>
        <end position="176"/>
    </location>
</feature>
<comment type="similarity">
    <text evidence="1">Belongs to the universal ribosomal protein uS13 family.</text>
</comment>
<dbReference type="GO" id="GO:0015935">
    <property type="term" value="C:small ribosomal subunit"/>
    <property type="evidence" value="ECO:0007669"/>
    <property type="project" value="TreeGrafter"/>
</dbReference>
<dbReference type="GO" id="GO:0006412">
    <property type="term" value="P:translation"/>
    <property type="evidence" value="ECO:0007669"/>
    <property type="project" value="InterPro"/>
</dbReference>
<keyword evidence="6" id="KW-1185">Reference proteome</keyword>
<dbReference type="Gene3D" id="4.10.910.10">
    <property type="entry name" value="30s ribosomal protein s13, domain 2"/>
    <property type="match status" value="1"/>
</dbReference>
<dbReference type="RefSeq" id="XP_016226626.1">
    <property type="nucleotide sequence ID" value="XM_016367108.1"/>
</dbReference>
<dbReference type="Proteomes" id="UP000054302">
    <property type="component" value="Unassembled WGS sequence"/>
</dbReference>
<feature type="compositionally biased region" description="Polar residues" evidence="4">
    <location>
        <begin position="156"/>
        <end position="168"/>
    </location>
</feature>
<evidence type="ECO:0000313" key="6">
    <source>
        <dbReference type="Proteomes" id="UP000054302"/>
    </source>
</evidence>
<name>A0A0D1ZKD8_EXOME</name>
<sequence length="176" mass="19930">MLGDRAKTSMAATNMPSPSCQTPTADLDLMLVFVSTTSSIRCHPEALLYSTTPDRRRQDGLHPGSQLSRTPICRSLESFFGIGPATRARIMSRLHLHHTMKVGELSQTQSLDLTAHLDSLKLENALRRQIQQDITRLRETGTYRGRRHAMNLPVRGQNTRSQIKNAQRLNRAERYH</sequence>
<evidence type="ECO:0000256" key="1">
    <source>
        <dbReference type="ARBA" id="ARBA00008080"/>
    </source>
</evidence>
<proteinExistence type="inferred from homology"/>
<dbReference type="GeneID" id="27320599"/>
<dbReference type="VEuPathDB" id="FungiDB:PV10_02754"/>
<dbReference type="Gene3D" id="1.10.8.50">
    <property type="match status" value="1"/>
</dbReference>
<keyword evidence="3" id="KW-0687">Ribonucleoprotein</keyword>
<dbReference type="InterPro" id="IPR018269">
    <property type="entry name" value="Ribosomal_uS13_CS"/>
</dbReference>
<organism evidence="5 6">
    <name type="scientific">Exophiala mesophila</name>
    <name type="common">Black yeast-like fungus</name>
    <dbReference type="NCBI Taxonomy" id="212818"/>
    <lineage>
        <taxon>Eukaryota</taxon>
        <taxon>Fungi</taxon>
        <taxon>Dikarya</taxon>
        <taxon>Ascomycota</taxon>
        <taxon>Pezizomycotina</taxon>
        <taxon>Eurotiomycetes</taxon>
        <taxon>Chaetothyriomycetidae</taxon>
        <taxon>Chaetothyriales</taxon>
        <taxon>Herpotrichiellaceae</taxon>
        <taxon>Exophiala</taxon>
    </lineage>
</organism>
<dbReference type="PANTHER" id="PTHR10871">
    <property type="entry name" value="30S RIBOSOMAL PROTEIN S13/40S RIBOSOMAL PROTEIN S18"/>
    <property type="match status" value="1"/>
</dbReference>
<gene>
    <name evidence="5" type="ORF">PV10_02754</name>
</gene>
<dbReference type="Pfam" id="PF00416">
    <property type="entry name" value="Ribosomal_S13"/>
    <property type="match status" value="1"/>
</dbReference>
<dbReference type="EMBL" id="KN847521">
    <property type="protein sequence ID" value="KIV95052.1"/>
    <property type="molecule type" value="Genomic_DNA"/>
</dbReference>
<dbReference type="PANTHER" id="PTHR10871:SF1">
    <property type="entry name" value="SMALL RIBOSOMAL SUBUNIT PROTEIN US13M"/>
    <property type="match status" value="1"/>
</dbReference>
<dbReference type="InterPro" id="IPR010979">
    <property type="entry name" value="Ribosomal_uS13-like_H2TH"/>
</dbReference>
<dbReference type="InterPro" id="IPR027437">
    <property type="entry name" value="Rbsml_uS13_C"/>
</dbReference>
<evidence type="ECO:0000256" key="3">
    <source>
        <dbReference type="ARBA" id="ARBA00023274"/>
    </source>
</evidence>
<accession>A0A0D1ZKD8</accession>
<dbReference type="GO" id="GO:0005739">
    <property type="term" value="C:mitochondrion"/>
    <property type="evidence" value="ECO:0007669"/>
    <property type="project" value="TreeGrafter"/>
</dbReference>
<dbReference type="GO" id="GO:0003723">
    <property type="term" value="F:RNA binding"/>
    <property type="evidence" value="ECO:0007669"/>
    <property type="project" value="InterPro"/>
</dbReference>
<protein>
    <recommendedName>
        <fullName evidence="7">30S ribosomal protein S13</fullName>
    </recommendedName>
</protein>
<dbReference type="STRING" id="212818.A0A0D1ZKD8"/>
<reference evidence="5 6" key="1">
    <citation type="submission" date="2015-01" db="EMBL/GenBank/DDBJ databases">
        <title>The Genome Sequence of Exophiala mesophila CBS40295.</title>
        <authorList>
            <consortium name="The Broad Institute Genomics Platform"/>
            <person name="Cuomo C."/>
            <person name="de Hoog S."/>
            <person name="Gorbushina A."/>
            <person name="Stielow B."/>
            <person name="Teixiera M."/>
            <person name="Abouelleil A."/>
            <person name="Chapman S.B."/>
            <person name="Priest M."/>
            <person name="Young S.K."/>
            <person name="Wortman J."/>
            <person name="Nusbaum C."/>
            <person name="Birren B."/>
        </authorList>
    </citation>
    <scope>NUCLEOTIDE SEQUENCE [LARGE SCALE GENOMIC DNA]</scope>
    <source>
        <strain evidence="5 6">CBS 40295</strain>
    </source>
</reference>
<dbReference type="PROSITE" id="PS50159">
    <property type="entry name" value="RIBOSOMAL_S13_2"/>
    <property type="match status" value="1"/>
</dbReference>
<dbReference type="InterPro" id="IPR001892">
    <property type="entry name" value="Ribosomal_uS13"/>
</dbReference>
<evidence type="ECO:0000256" key="2">
    <source>
        <dbReference type="ARBA" id="ARBA00022980"/>
    </source>
</evidence>
<dbReference type="GO" id="GO:0003735">
    <property type="term" value="F:structural constituent of ribosome"/>
    <property type="evidence" value="ECO:0007669"/>
    <property type="project" value="InterPro"/>
</dbReference>
<dbReference type="HOGENOM" id="CLU_1525157_0_0_1"/>
<evidence type="ECO:0008006" key="7">
    <source>
        <dbReference type="Google" id="ProtNLM"/>
    </source>
</evidence>
<feature type="region of interest" description="Disordered" evidence="4">
    <location>
        <begin position="1"/>
        <end position="20"/>
    </location>
</feature>
<dbReference type="OrthoDB" id="525520at2759"/>
<dbReference type="SUPFAM" id="SSF46946">
    <property type="entry name" value="S13-like H2TH domain"/>
    <property type="match status" value="1"/>
</dbReference>
<evidence type="ECO:0000256" key="4">
    <source>
        <dbReference type="SAM" id="MobiDB-lite"/>
    </source>
</evidence>
<feature type="compositionally biased region" description="Polar residues" evidence="4">
    <location>
        <begin position="10"/>
        <end position="20"/>
    </location>
</feature>
<dbReference type="AlphaFoldDB" id="A0A0D1ZKD8"/>